<feature type="transmembrane region" description="Helical" evidence="1">
    <location>
        <begin position="12"/>
        <end position="37"/>
    </location>
</feature>
<keyword evidence="1" id="KW-1133">Transmembrane helix</keyword>
<reference evidence="2" key="2">
    <citation type="submission" date="2020-09" db="EMBL/GenBank/DDBJ databases">
        <authorList>
            <person name="Sun Q."/>
            <person name="Kim S."/>
        </authorList>
    </citation>
    <scope>NUCLEOTIDE SEQUENCE</scope>
    <source>
        <strain evidence="2">KCTC 12988</strain>
    </source>
</reference>
<dbReference type="Pfam" id="PF07963">
    <property type="entry name" value="N_methyl"/>
    <property type="match status" value="1"/>
</dbReference>
<organism evidence="2 3">
    <name type="scientific">Roseibacillus persicicus</name>
    <dbReference type="NCBI Taxonomy" id="454148"/>
    <lineage>
        <taxon>Bacteria</taxon>
        <taxon>Pseudomonadati</taxon>
        <taxon>Verrucomicrobiota</taxon>
        <taxon>Verrucomicrobiia</taxon>
        <taxon>Verrucomicrobiales</taxon>
        <taxon>Verrucomicrobiaceae</taxon>
        <taxon>Roseibacillus</taxon>
    </lineage>
</organism>
<protein>
    <recommendedName>
        <fullName evidence="4">Prepilin-type N-terminal cleavage/methylation domain-containing protein</fullName>
    </recommendedName>
</protein>
<evidence type="ECO:0000313" key="3">
    <source>
        <dbReference type="Proteomes" id="UP000644507"/>
    </source>
</evidence>
<name>A0A918TIG5_9BACT</name>
<evidence type="ECO:0008006" key="4">
    <source>
        <dbReference type="Google" id="ProtNLM"/>
    </source>
</evidence>
<proteinExistence type="predicted"/>
<reference evidence="2" key="1">
    <citation type="journal article" date="2014" name="Int. J. Syst. Evol. Microbiol.">
        <title>Complete genome sequence of Corynebacterium casei LMG S-19264T (=DSM 44701T), isolated from a smear-ripened cheese.</title>
        <authorList>
            <consortium name="US DOE Joint Genome Institute (JGI-PGF)"/>
            <person name="Walter F."/>
            <person name="Albersmeier A."/>
            <person name="Kalinowski J."/>
            <person name="Ruckert C."/>
        </authorList>
    </citation>
    <scope>NUCLEOTIDE SEQUENCE</scope>
    <source>
        <strain evidence="2">KCTC 12988</strain>
    </source>
</reference>
<accession>A0A918TIG5</accession>
<dbReference type="AlphaFoldDB" id="A0A918TIG5"/>
<dbReference type="RefSeq" id="WP_189568959.1">
    <property type="nucleotide sequence ID" value="NZ_BMXI01000005.1"/>
</dbReference>
<comment type="caution">
    <text evidence="2">The sequence shown here is derived from an EMBL/GenBank/DDBJ whole genome shotgun (WGS) entry which is preliminary data.</text>
</comment>
<dbReference type="EMBL" id="BMXI01000005">
    <property type="protein sequence ID" value="GHC49509.1"/>
    <property type="molecule type" value="Genomic_DNA"/>
</dbReference>
<keyword evidence="1" id="KW-0472">Membrane</keyword>
<dbReference type="InterPro" id="IPR012902">
    <property type="entry name" value="N_methyl_site"/>
</dbReference>
<evidence type="ECO:0000313" key="2">
    <source>
        <dbReference type="EMBL" id="GHC49509.1"/>
    </source>
</evidence>
<keyword evidence="1" id="KW-0812">Transmembrane</keyword>
<sequence length="258" mass="28137">MKIQQTSPRSQKGFSLIEVLVAAGIGTGIILMMMMAMRVGTEGFSDSTQRIDALVEARAALGVLSDDVATMVGAGDENFGWKATDERFHEIWFLTLKPLEAQDSSKAVGDVCYVHYFTAVTQDAPVVDSAYSRKLYRRFVSSGDLLERLNNGTLPTPVADPDRAEAVAFNVTRFVAQPLARTNAAGPLANWAEGNGLPVALDIDFQVVDSDTAGLMRLEEDWNLTTKIAQTMVLEDGDEYDSRAGREFQLNLKVGHAN</sequence>
<keyword evidence="3" id="KW-1185">Reference proteome</keyword>
<evidence type="ECO:0000256" key="1">
    <source>
        <dbReference type="SAM" id="Phobius"/>
    </source>
</evidence>
<dbReference type="Proteomes" id="UP000644507">
    <property type="component" value="Unassembled WGS sequence"/>
</dbReference>
<gene>
    <name evidence="2" type="ORF">GCM10007100_14330</name>
</gene>